<organism evidence="3">
    <name type="scientific">Melampsora larici-populina (strain 98AG31 / pathotype 3-4-7)</name>
    <name type="common">Poplar leaf rust fungus</name>
    <dbReference type="NCBI Taxonomy" id="747676"/>
    <lineage>
        <taxon>Eukaryota</taxon>
        <taxon>Fungi</taxon>
        <taxon>Dikarya</taxon>
        <taxon>Basidiomycota</taxon>
        <taxon>Pucciniomycotina</taxon>
        <taxon>Pucciniomycetes</taxon>
        <taxon>Pucciniales</taxon>
        <taxon>Melampsoraceae</taxon>
        <taxon>Melampsora</taxon>
    </lineage>
</organism>
<evidence type="ECO:0000313" key="2">
    <source>
        <dbReference type="EMBL" id="EGG11515.1"/>
    </source>
</evidence>
<feature type="compositionally biased region" description="Basic and acidic residues" evidence="1">
    <location>
        <begin position="194"/>
        <end position="205"/>
    </location>
</feature>
<dbReference type="AlphaFoldDB" id="F4R739"/>
<feature type="compositionally biased region" description="Polar residues" evidence="1">
    <location>
        <begin position="260"/>
        <end position="277"/>
    </location>
</feature>
<feature type="compositionally biased region" description="Polar residues" evidence="1">
    <location>
        <begin position="50"/>
        <end position="69"/>
    </location>
</feature>
<feature type="compositionally biased region" description="Polar residues" evidence="1">
    <location>
        <begin position="213"/>
        <end position="226"/>
    </location>
</feature>
<dbReference type="KEGG" id="mlr:MELLADRAFT_91087"/>
<dbReference type="GeneID" id="18935777"/>
<keyword evidence="3" id="KW-1185">Reference proteome</keyword>
<name>F4R739_MELLP</name>
<protein>
    <submittedName>
        <fullName evidence="2">Uncharacterized protein</fullName>
    </submittedName>
</protein>
<feature type="compositionally biased region" description="Basic residues" evidence="1">
    <location>
        <begin position="32"/>
        <end position="47"/>
    </location>
</feature>
<feature type="compositionally biased region" description="Polar residues" evidence="1">
    <location>
        <begin position="380"/>
        <end position="393"/>
    </location>
</feature>
<feature type="region of interest" description="Disordered" evidence="1">
    <location>
        <begin position="238"/>
        <end position="393"/>
    </location>
</feature>
<evidence type="ECO:0000256" key="1">
    <source>
        <dbReference type="SAM" id="MobiDB-lite"/>
    </source>
</evidence>
<feature type="region of interest" description="Disordered" evidence="1">
    <location>
        <begin position="1"/>
        <end position="226"/>
    </location>
</feature>
<gene>
    <name evidence="2" type="ORF">MELLADRAFT_91087</name>
</gene>
<dbReference type="Proteomes" id="UP000001072">
    <property type="component" value="Unassembled WGS sequence"/>
</dbReference>
<feature type="compositionally biased region" description="Basic and acidic residues" evidence="1">
    <location>
        <begin position="334"/>
        <end position="348"/>
    </location>
</feature>
<feature type="compositionally biased region" description="Polar residues" evidence="1">
    <location>
        <begin position="139"/>
        <end position="154"/>
    </location>
</feature>
<proteinExistence type="predicted"/>
<reference evidence="3" key="1">
    <citation type="journal article" date="2011" name="Proc. Natl. Acad. Sci. U.S.A.">
        <title>Obligate biotrophy features unraveled by the genomic analysis of rust fungi.</title>
        <authorList>
            <person name="Duplessis S."/>
            <person name="Cuomo C.A."/>
            <person name="Lin Y.-C."/>
            <person name="Aerts A."/>
            <person name="Tisserant E."/>
            <person name="Veneault-Fourrey C."/>
            <person name="Joly D.L."/>
            <person name="Hacquard S."/>
            <person name="Amselem J."/>
            <person name="Cantarel B.L."/>
            <person name="Chiu R."/>
            <person name="Coutinho P.M."/>
            <person name="Feau N."/>
            <person name="Field M."/>
            <person name="Frey P."/>
            <person name="Gelhaye E."/>
            <person name="Goldberg J."/>
            <person name="Grabherr M.G."/>
            <person name="Kodira C.D."/>
            <person name="Kohler A."/>
            <person name="Kuees U."/>
            <person name="Lindquist E.A."/>
            <person name="Lucas S.M."/>
            <person name="Mago R."/>
            <person name="Mauceli E."/>
            <person name="Morin E."/>
            <person name="Murat C."/>
            <person name="Pangilinan J.L."/>
            <person name="Park R."/>
            <person name="Pearson M."/>
            <person name="Quesneville H."/>
            <person name="Rouhier N."/>
            <person name="Sakthikumar S."/>
            <person name="Salamov A.A."/>
            <person name="Schmutz J."/>
            <person name="Selles B."/>
            <person name="Shapiro H."/>
            <person name="Tanguay P."/>
            <person name="Tuskan G.A."/>
            <person name="Henrissat B."/>
            <person name="Van de Peer Y."/>
            <person name="Rouze P."/>
            <person name="Ellis J.G."/>
            <person name="Dodds P.N."/>
            <person name="Schein J.E."/>
            <person name="Zhong S."/>
            <person name="Hamelin R.C."/>
            <person name="Grigoriev I.V."/>
            <person name="Szabo L.J."/>
            <person name="Martin F."/>
        </authorList>
    </citation>
    <scope>NUCLEOTIDE SEQUENCE [LARGE SCALE GENOMIC DNA]</scope>
    <source>
        <strain evidence="3">98AG31 / pathotype 3-4-7</strain>
    </source>
</reference>
<feature type="compositionally biased region" description="Acidic residues" evidence="1">
    <location>
        <begin position="321"/>
        <end position="333"/>
    </location>
</feature>
<feature type="compositionally biased region" description="Basic and acidic residues" evidence="1">
    <location>
        <begin position="278"/>
        <end position="287"/>
    </location>
</feature>
<dbReference type="HOGENOM" id="CLU_702225_0_0_1"/>
<feature type="compositionally biased region" description="Polar residues" evidence="1">
    <location>
        <begin position="165"/>
        <end position="191"/>
    </location>
</feature>
<dbReference type="OrthoDB" id="2505271at2759"/>
<dbReference type="InParanoid" id="F4R739"/>
<evidence type="ECO:0000313" key="3">
    <source>
        <dbReference type="Proteomes" id="UP000001072"/>
    </source>
</evidence>
<dbReference type="VEuPathDB" id="FungiDB:MELLADRAFT_91087"/>
<sequence length="393" mass="43973">MEDDLDLFISNPKPVQLTPDRLSARSSARKGQTSKKRMAKISTRRPTIHASPTASLSSDWSDWNQPSKLSSDEENEEVDDLTASQIDRHSLANLLRADRSLRDVVIPESPEVAHTARRPTSDMELECDLDRSPPRRQIKNSSVSASRKQPQPYHSPNILARPPSVANTSGSRSTNTRKQTDSLNSRRTWSIPSRPRESRRAEHVISLEPDSPTKVSHSTPSPTIGSQCLVSPEITRELSPSDILPSPIVRPPLEPFRPNTIRSPRSTGSPWKQITSTPKKDKGKGRQIDLTPPISPVNLSRVLAPDSSDTPEKDQCFPIEENLDNFQEDEDLNDLSHLDYEQYERNQDEADEDHEADLRPPSPGVSSIGPSSRYFHEHTIASQESIKYSQTVP</sequence>
<accession>F4R739</accession>
<dbReference type="EMBL" id="GL883092">
    <property type="protein sequence ID" value="EGG11515.1"/>
    <property type="molecule type" value="Genomic_DNA"/>
</dbReference>
<dbReference type="RefSeq" id="XP_007405150.1">
    <property type="nucleotide sequence ID" value="XM_007405088.1"/>
</dbReference>
<feature type="compositionally biased region" description="Basic and acidic residues" evidence="1">
    <location>
        <begin position="86"/>
        <end position="102"/>
    </location>
</feature>